<dbReference type="EC" id="3.1.11.6" evidence="6"/>
<dbReference type="InterPro" id="IPR037004">
    <property type="entry name" value="Exonuc_VII_ssu_sf"/>
</dbReference>
<accession>A0A2M7G2X6</accession>
<dbReference type="Pfam" id="PF02609">
    <property type="entry name" value="Exonuc_VII_S"/>
    <property type="match status" value="1"/>
</dbReference>
<reference evidence="8 9" key="1">
    <citation type="submission" date="2017-09" db="EMBL/GenBank/DDBJ databases">
        <title>Depth-based differentiation of microbial function through sediment-hosted aquifers and enrichment of novel symbionts in the deep terrestrial subsurface.</title>
        <authorList>
            <person name="Probst A.J."/>
            <person name="Ladd B."/>
            <person name="Jarett J.K."/>
            <person name="Geller-Mcgrath D.E."/>
            <person name="Sieber C.M."/>
            <person name="Emerson J.B."/>
            <person name="Anantharaman K."/>
            <person name="Thomas B.C."/>
            <person name="Malmstrom R."/>
            <person name="Stieglmeier M."/>
            <person name="Klingl A."/>
            <person name="Woyke T."/>
            <person name="Ryan C.M."/>
            <person name="Banfield J.F."/>
        </authorList>
    </citation>
    <scope>NUCLEOTIDE SEQUENCE [LARGE SCALE GENOMIC DNA]</scope>
    <source>
        <strain evidence="8">CG17_big_fil_post_rev_8_21_14_2_50_48_46</strain>
    </source>
</reference>
<dbReference type="GO" id="GO:0008855">
    <property type="term" value="F:exodeoxyribonuclease VII activity"/>
    <property type="evidence" value="ECO:0007669"/>
    <property type="project" value="UniProtKB-UniRule"/>
</dbReference>
<dbReference type="Proteomes" id="UP000231019">
    <property type="component" value="Unassembled WGS sequence"/>
</dbReference>
<proteinExistence type="inferred from homology"/>
<dbReference type="HAMAP" id="MF_00337">
    <property type="entry name" value="Exonuc_7_S"/>
    <property type="match status" value="1"/>
</dbReference>
<comment type="function">
    <text evidence="6">Bidirectionally degrades single-stranded DNA into large acid-insoluble oligonucleotides, which are then degraded further into small acid-soluble oligonucleotides.</text>
</comment>
<comment type="caution">
    <text evidence="8">The sequence shown here is derived from an EMBL/GenBank/DDBJ whole genome shotgun (WGS) entry which is preliminary data.</text>
</comment>
<name>A0A2M7G2X6_9BACT</name>
<dbReference type="PANTHER" id="PTHR34137:SF1">
    <property type="entry name" value="EXODEOXYRIBONUCLEASE 7 SMALL SUBUNIT"/>
    <property type="match status" value="1"/>
</dbReference>
<dbReference type="PANTHER" id="PTHR34137">
    <property type="entry name" value="EXODEOXYRIBONUCLEASE 7 SMALL SUBUNIT"/>
    <property type="match status" value="1"/>
</dbReference>
<evidence type="ECO:0000256" key="4">
    <source>
        <dbReference type="ARBA" id="ARBA00022801"/>
    </source>
</evidence>
<keyword evidence="7" id="KW-0175">Coiled coil</keyword>
<evidence type="ECO:0000256" key="7">
    <source>
        <dbReference type="SAM" id="Coils"/>
    </source>
</evidence>
<dbReference type="InterPro" id="IPR003761">
    <property type="entry name" value="Exonuc_VII_S"/>
</dbReference>
<dbReference type="GO" id="GO:0005829">
    <property type="term" value="C:cytosol"/>
    <property type="evidence" value="ECO:0007669"/>
    <property type="project" value="TreeGrafter"/>
</dbReference>
<keyword evidence="3 6" id="KW-0540">Nuclease</keyword>
<comment type="catalytic activity">
    <reaction evidence="6">
        <text>Exonucleolytic cleavage in either 5'- to 3'- or 3'- to 5'-direction to yield nucleoside 5'-phosphates.</text>
        <dbReference type="EC" id="3.1.11.6"/>
    </reaction>
</comment>
<keyword evidence="5 6" id="KW-0269">Exonuclease</keyword>
<evidence type="ECO:0000256" key="3">
    <source>
        <dbReference type="ARBA" id="ARBA00022722"/>
    </source>
</evidence>
<evidence type="ECO:0000313" key="9">
    <source>
        <dbReference type="Proteomes" id="UP000231019"/>
    </source>
</evidence>
<dbReference type="PIRSF" id="PIRSF006488">
    <property type="entry name" value="Exonuc_VII_S"/>
    <property type="match status" value="1"/>
</dbReference>
<evidence type="ECO:0000313" key="8">
    <source>
        <dbReference type="EMBL" id="PIW16160.1"/>
    </source>
</evidence>
<evidence type="ECO:0000256" key="2">
    <source>
        <dbReference type="ARBA" id="ARBA00022490"/>
    </source>
</evidence>
<keyword evidence="4 6" id="KW-0378">Hydrolase</keyword>
<evidence type="ECO:0000256" key="1">
    <source>
        <dbReference type="ARBA" id="ARBA00009998"/>
    </source>
</evidence>
<evidence type="ECO:0000256" key="6">
    <source>
        <dbReference type="HAMAP-Rule" id="MF_00337"/>
    </source>
</evidence>
<dbReference type="AlphaFoldDB" id="A0A2M7G2X6"/>
<organism evidence="8 9">
    <name type="scientific">bacterium (Candidatus Blackallbacteria) CG17_big_fil_post_rev_8_21_14_2_50_48_46</name>
    <dbReference type="NCBI Taxonomy" id="2014261"/>
    <lineage>
        <taxon>Bacteria</taxon>
        <taxon>Candidatus Blackallbacteria</taxon>
    </lineage>
</organism>
<comment type="similarity">
    <text evidence="1 6">Belongs to the XseB family.</text>
</comment>
<dbReference type="SUPFAM" id="SSF116842">
    <property type="entry name" value="XseB-like"/>
    <property type="match status" value="1"/>
</dbReference>
<dbReference type="GO" id="GO:0009318">
    <property type="term" value="C:exodeoxyribonuclease VII complex"/>
    <property type="evidence" value="ECO:0007669"/>
    <property type="project" value="UniProtKB-UniRule"/>
</dbReference>
<comment type="subunit">
    <text evidence="6">Heterooligomer composed of large and small subunits.</text>
</comment>
<protein>
    <recommendedName>
        <fullName evidence="6">Exodeoxyribonuclease 7 small subunit</fullName>
        <ecNumber evidence="6">3.1.11.6</ecNumber>
    </recommendedName>
    <alternativeName>
        <fullName evidence="6">Exodeoxyribonuclease VII small subunit</fullName>
        <shortName evidence="6">Exonuclease VII small subunit</shortName>
    </alternativeName>
</protein>
<keyword evidence="2 6" id="KW-0963">Cytoplasm</keyword>
<evidence type="ECO:0000256" key="5">
    <source>
        <dbReference type="ARBA" id="ARBA00022839"/>
    </source>
</evidence>
<sequence>MTKKKPVFEESLAELEKLVQKLEGEIPLADAIAAFEKGQALISQCETQLQEAEQSVKQLVHSGSEDLEEFSEEPFF</sequence>
<dbReference type="NCBIfam" id="TIGR01280">
    <property type="entry name" value="xseB"/>
    <property type="match status" value="1"/>
</dbReference>
<gene>
    <name evidence="6 8" type="primary">xseB</name>
    <name evidence="8" type="ORF">COW36_14445</name>
</gene>
<feature type="coiled-coil region" evidence="7">
    <location>
        <begin position="5"/>
        <end position="62"/>
    </location>
</feature>
<dbReference type="Gene3D" id="1.10.287.1040">
    <property type="entry name" value="Exonuclease VII, small subunit"/>
    <property type="match status" value="1"/>
</dbReference>
<comment type="subcellular location">
    <subcellularLocation>
        <location evidence="6">Cytoplasm</location>
    </subcellularLocation>
</comment>
<dbReference type="GO" id="GO:0006308">
    <property type="term" value="P:DNA catabolic process"/>
    <property type="evidence" value="ECO:0007669"/>
    <property type="project" value="UniProtKB-UniRule"/>
</dbReference>
<dbReference type="EMBL" id="PFFQ01000040">
    <property type="protein sequence ID" value="PIW16160.1"/>
    <property type="molecule type" value="Genomic_DNA"/>
</dbReference>